<dbReference type="Proteomes" id="UP000631114">
    <property type="component" value="Unassembled WGS sequence"/>
</dbReference>
<keyword evidence="3" id="KW-0547">Nucleotide-binding</keyword>
<evidence type="ECO:0000256" key="5">
    <source>
        <dbReference type="ARBA" id="ARBA00022840"/>
    </source>
</evidence>
<evidence type="ECO:0000259" key="6">
    <source>
        <dbReference type="PROSITE" id="PS50011"/>
    </source>
</evidence>
<keyword evidence="5" id="KW-0067">ATP-binding</keyword>
<accession>A0A835IKV7</accession>
<dbReference type="PANTHER" id="PTHR24349">
    <property type="entry name" value="SERINE/THREONINE-PROTEIN KINASE"/>
    <property type="match status" value="1"/>
</dbReference>
<proteinExistence type="predicted"/>
<name>A0A835IKV7_9MAGN</name>
<dbReference type="EMBL" id="JADFTS010000002">
    <property type="protein sequence ID" value="KAF9619710.1"/>
    <property type="molecule type" value="Genomic_DNA"/>
</dbReference>
<dbReference type="Gene3D" id="3.30.200.20">
    <property type="entry name" value="Phosphorylase Kinase, domain 1"/>
    <property type="match status" value="1"/>
</dbReference>
<comment type="caution">
    <text evidence="7">The sequence shown here is derived from an EMBL/GenBank/DDBJ whole genome shotgun (WGS) entry which is preliminary data.</text>
</comment>
<dbReference type="PROSITE" id="PS50011">
    <property type="entry name" value="PROTEIN_KINASE_DOM"/>
    <property type="match status" value="1"/>
</dbReference>
<dbReference type="SUPFAM" id="SSF56112">
    <property type="entry name" value="Protein kinase-like (PK-like)"/>
    <property type="match status" value="1"/>
</dbReference>
<organism evidence="7 8">
    <name type="scientific">Coptis chinensis</name>
    <dbReference type="NCBI Taxonomy" id="261450"/>
    <lineage>
        <taxon>Eukaryota</taxon>
        <taxon>Viridiplantae</taxon>
        <taxon>Streptophyta</taxon>
        <taxon>Embryophyta</taxon>
        <taxon>Tracheophyta</taxon>
        <taxon>Spermatophyta</taxon>
        <taxon>Magnoliopsida</taxon>
        <taxon>Ranunculales</taxon>
        <taxon>Ranunculaceae</taxon>
        <taxon>Coptidoideae</taxon>
        <taxon>Coptis</taxon>
    </lineage>
</organism>
<dbReference type="InterPro" id="IPR050205">
    <property type="entry name" value="CDPK_Ser/Thr_kinases"/>
</dbReference>
<dbReference type="OrthoDB" id="40902at2759"/>
<dbReference type="Gene3D" id="1.10.510.10">
    <property type="entry name" value="Transferase(Phosphotransferase) domain 1"/>
    <property type="match status" value="1"/>
</dbReference>
<evidence type="ECO:0000256" key="2">
    <source>
        <dbReference type="ARBA" id="ARBA00022679"/>
    </source>
</evidence>
<protein>
    <recommendedName>
        <fullName evidence="6">Protein kinase domain-containing protein</fullName>
    </recommendedName>
</protein>
<dbReference type="SMART" id="SM00220">
    <property type="entry name" value="S_TKc"/>
    <property type="match status" value="1"/>
</dbReference>
<keyword evidence="8" id="KW-1185">Reference proteome</keyword>
<dbReference type="Pfam" id="PF00069">
    <property type="entry name" value="Pkinase"/>
    <property type="match status" value="1"/>
</dbReference>
<dbReference type="InterPro" id="IPR011009">
    <property type="entry name" value="Kinase-like_dom_sf"/>
</dbReference>
<keyword evidence="1" id="KW-0723">Serine/threonine-protein kinase</keyword>
<feature type="domain" description="Protein kinase" evidence="6">
    <location>
        <begin position="1"/>
        <end position="146"/>
    </location>
</feature>
<dbReference type="FunFam" id="3.30.200.20:FF:000042">
    <property type="entry name" value="Aurora kinase A"/>
    <property type="match status" value="1"/>
</dbReference>
<dbReference type="AlphaFoldDB" id="A0A835IKV7"/>
<evidence type="ECO:0000256" key="4">
    <source>
        <dbReference type="ARBA" id="ARBA00022777"/>
    </source>
</evidence>
<dbReference type="InterPro" id="IPR000719">
    <property type="entry name" value="Prot_kinase_dom"/>
</dbReference>
<dbReference type="GO" id="GO:0004674">
    <property type="term" value="F:protein serine/threonine kinase activity"/>
    <property type="evidence" value="ECO:0007669"/>
    <property type="project" value="UniProtKB-KW"/>
</dbReference>
<gene>
    <name evidence="7" type="ORF">IFM89_009052</name>
</gene>
<sequence>MGQFGIIRSCSDKLTGEVLACKSIAKETLVTAEDLHSIKLEIEIMARLSRHPNVVDLKAVYDDENYVHIVMELCAGGELFIAPEVLVGGYNQAADVWSAGVILYTLLSVMPPFWGKTKLRFSTLLGLPICSFHLILGIIDLHSPGT</sequence>
<reference evidence="7 8" key="1">
    <citation type="submission" date="2020-10" db="EMBL/GenBank/DDBJ databases">
        <title>The Coptis chinensis genome and diversification of protoberbering-type alkaloids.</title>
        <authorList>
            <person name="Wang B."/>
            <person name="Shu S."/>
            <person name="Song C."/>
            <person name="Liu Y."/>
        </authorList>
    </citation>
    <scope>NUCLEOTIDE SEQUENCE [LARGE SCALE GENOMIC DNA]</scope>
    <source>
        <strain evidence="7">HL-2020</strain>
        <tissue evidence="7">Leaf</tissue>
    </source>
</reference>
<evidence type="ECO:0000256" key="1">
    <source>
        <dbReference type="ARBA" id="ARBA00022527"/>
    </source>
</evidence>
<keyword evidence="4" id="KW-0418">Kinase</keyword>
<evidence type="ECO:0000313" key="7">
    <source>
        <dbReference type="EMBL" id="KAF9619710.1"/>
    </source>
</evidence>
<keyword evidence="2" id="KW-0808">Transferase</keyword>
<dbReference type="GO" id="GO:0005524">
    <property type="term" value="F:ATP binding"/>
    <property type="evidence" value="ECO:0007669"/>
    <property type="project" value="UniProtKB-KW"/>
</dbReference>
<evidence type="ECO:0000313" key="8">
    <source>
        <dbReference type="Proteomes" id="UP000631114"/>
    </source>
</evidence>
<evidence type="ECO:0000256" key="3">
    <source>
        <dbReference type="ARBA" id="ARBA00022741"/>
    </source>
</evidence>